<sequence length="93" mass="10657">MPRISGPQYDVIILDACYSNLRQQKQFCPTEAFVRKTVLQAMSRLVKSKGIIIVNVVTTDPQTDAKKLLKLFSNYFNYCNLKETTAENQVRVL</sequence>
<dbReference type="AlphaFoldDB" id="A0A368FCU5"/>
<name>A0A368FCU5_ANCCA</name>
<dbReference type="SUPFAM" id="SSF53335">
    <property type="entry name" value="S-adenosyl-L-methionine-dependent methyltransferases"/>
    <property type="match status" value="1"/>
</dbReference>
<protein>
    <recommendedName>
        <fullName evidence="3">PABS domain-containing protein</fullName>
    </recommendedName>
</protein>
<gene>
    <name evidence="1" type="ORF">ANCCAN_24234</name>
</gene>
<dbReference type="InterPro" id="IPR029063">
    <property type="entry name" value="SAM-dependent_MTases_sf"/>
</dbReference>
<dbReference type="Gene3D" id="3.40.50.150">
    <property type="entry name" value="Vaccinia Virus protein VP39"/>
    <property type="match status" value="1"/>
</dbReference>
<evidence type="ECO:0000313" key="1">
    <source>
        <dbReference type="EMBL" id="RCN30001.1"/>
    </source>
</evidence>
<dbReference type="STRING" id="29170.A0A368FCU5"/>
<evidence type="ECO:0008006" key="3">
    <source>
        <dbReference type="Google" id="ProtNLM"/>
    </source>
</evidence>
<dbReference type="OrthoDB" id="5791544at2759"/>
<evidence type="ECO:0000313" key="2">
    <source>
        <dbReference type="Proteomes" id="UP000252519"/>
    </source>
</evidence>
<dbReference type="EMBL" id="JOJR01001701">
    <property type="protein sequence ID" value="RCN30001.1"/>
    <property type="molecule type" value="Genomic_DNA"/>
</dbReference>
<proteinExistence type="predicted"/>
<reference evidence="1 2" key="1">
    <citation type="submission" date="2014-10" db="EMBL/GenBank/DDBJ databases">
        <title>Draft genome of the hookworm Ancylostoma caninum.</title>
        <authorList>
            <person name="Mitreva M."/>
        </authorList>
    </citation>
    <scope>NUCLEOTIDE SEQUENCE [LARGE SCALE GENOMIC DNA]</scope>
    <source>
        <strain evidence="1 2">Baltimore</strain>
    </source>
</reference>
<accession>A0A368FCU5</accession>
<organism evidence="1 2">
    <name type="scientific">Ancylostoma caninum</name>
    <name type="common">Dog hookworm</name>
    <dbReference type="NCBI Taxonomy" id="29170"/>
    <lineage>
        <taxon>Eukaryota</taxon>
        <taxon>Metazoa</taxon>
        <taxon>Ecdysozoa</taxon>
        <taxon>Nematoda</taxon>
        <taxon>Chromadorea</taxon>
        <taxon>Rhabditida</taxon>
        <taxon>Rhabditina</taxon>
        <taxon>Rhabditomorpha</taxon>
        <taxon>Strongyloidea</taxon>
        <taxon>Ancylostomatidae</taxon>
        <taxon>Ancylostomatinae</taxon>
        <taxon>Ancylostoma</taxon>
    </lineage>
</organism>
<keyword evidence="2" id="KW-1185">Reference proteome</keyword>
<comment type="caution">
    <text evidence="1">The sequence shown here is derived from an EMBL/GenBank/DDBJ whole genome shotgun (WGS) entry which is preliminary data.</text>
</comment>
<dbReference type="Proteomes" id="UP000252519">
    <property type="component" value="Unassembled WGS sequence"/>
</dbReference>